<proteinExistence type="predicted"/>
<gene>
    <name evidence="5" type="ORF">P3X46_017602</name>
</gene>
<evidence type="ECO:0000256" key="1">
    <source>
        <dbReference type="ARBA" id="ARBA00022737"/>
    </source>
</evidence>
<evidence type="ECO:0000313" key="6">
    <source>
        <dbReference type="Proteomes" id="UP001174677"/>
    </source>
</evidence>
<dbReference type="Pfam" id="PF18052">
    <property type="entry name" value="Rx_N"/>
    <property type="match status" value="1"/>
</dbReference>
<dbReference type="Gene3D" id="1.20.5.4130">
    <property type="match status" value="1"/>
</dbReference>
<reference evidence="5 6" key="1">
    <citation type="journal article" date="2023" name="Plant Biotechnol. J.">
        <title>Chromosome-level wild Hevea brasiliensis genome provides new tools for genomic-assisted breeding and valuable loci to elevate rubber yield.</title>
        <authorList>
            <person name="Cheng H."/>
            <person name="Song X."/>
            <person name="Hu Y."/>
            <person name="Wu T."/>
            <person name="Yang Q."/>
            <person name="An Z."/>
            <person name="Feng S."/>
            <person name="Deng Z."/>
            <person name="Wu W."/>
            <person name="Zeng X."/>
            <person name="Tu M."/>
            <person name="Wang X."/>
            <person name="Huang H."/>
        </authorList>
    </citation>
    <scope>NUCLEOTIDE SEQUENCE [LARGE SCALE GENOMIC DNA]</scope>
    <source>
        <strain evidence="5">MT/VB/25A 57/8</strain>
    </source>
</reference>
<keyword evidence="3" id="KW-0611">Plant defense</keyword>
<evidence type="ECO:0000259" key="4">
    <source>
        <dbReference type="Pfam" id="PF18052"/>
    </source>
</evidence>
<evidence type="ECO:0000256" key="2">
    <source>
        <dbReference type="ARBA" id="ARBA00022741"/>
    </source>
</evidence>
<dbReference type="EMBL" id="JARPOI010000010">
    <property type="protein sequence ID" value="KAJ9169400.1"/>
    <property type="molecule type" value="Genomic_DNA"/>
</dbReference>
<name>A0ABQ9LQ81_HEVBR</name>
<evidence type="ECO:0000256" key="3">
    <source>
        <dbReference type="ARBA" id="ARBA00022821"/>
    </source>
</evidence>
<comment type="caution">
    <text evidence="5">The sequence shown here is derived from an EMBL/GenBank/DDBJ whole genome shotgun (WGS) entry which is preliminary data.</text>
</comment>
<sequence>MADAILLKTAGEIISKLASLALEEIDLWWDVEEELEKLKSTVSTIQAVLLDAEEQYSQSHQVKVWVDSLKEAFYDADDLLDEFSTDILLKQMVTGNKMVKEM</sequence>
<protein>
    <recommendedName>
        <fullName evidence="4">Disease resistance N-terminal domain-containing protein</fullName>
    </recommendedName>
</protein>
<accession>A0ABQ9LQ81</accession>
<keyword evidence="1" id="KW-0677">Repeat</keyword>
<dbReference type="InterPro" id="IPR041118">
    <property type="entry name" value="Rx_N"/>
</dbReference>
<keyword evidence="2" id="KW-0547">Nucleotide-binding</keyword>
<keyword evidence="6" id="KW-1185">Reference proteome</keyword>
<organism evidence="5 6">
    <name type="scientific">Hevea brasiliensis</name>
    <name type="common">Para rubber tree</name>
    <name type="synonym">Siphonia brasiliensis</name>
    <dbReference type="NCBI Taxonomy" id="3981"/>
    <lineage>
        <taxon>Eukaryota</taxon>
        <taxon>Viridiplantae</taxon>
        <taxon>Streptophyta</taxon>
        <taxon>Embryophyta</taxon>
        <taxon>Tracheophyta</taxon>
        <taxon>Spermatophyta</taxon>
        <taxon>Magnoliopsida</taxon>
        <taxon>eudicotyledons</taxon>
        <taxon>Gunneridae</taxon>
        <taxon>Pentapetalae</taxon>
        <taxon>rosids</taxon>
        <taxon>fabids</taxon>
        <taxon>Malpighiales</taxon>
        <taxon>Euphorbiaceae</taxon>
        <taxon>Crotonoideae</taxon>
        <taxon>Micrandreae</taxon>
        <taxon>Hevea</taxon>
    </lineage>
</organism>
<dbReference type="Proteomes" id="UP001174677">
    <property type="component" value="Chromosome 10"/>
</dbReference>
<feature type="domain" description="Disease resistance N-terminal" evidence="4">
    <location>
        <begin position="13"/>
        <end position="91"/>
    </location>
</feature>
<evidence type="ECO:0000313" key="5">
    <source>
        <dbReference type="EMBL" id="KAJ9169400.1"/>
    </source>
</evidence>